<gene>
    <name evidence="2" type="ORF">EV199_1677</name>
</gene>
<evidence type="ECO:0000256" key="1">
    <source>
        <dbReference type="SAM" id="Phobius"/>
    </source>
</evidence>
<dbReference type="Proteomes" id="UP000293874">
    <property type="component" value="Unassembled WGS sequence"/>
</dbReference>
<accession>A0A4Q7N474</accession>
<dbReference type="OrthoDB" id="676158at2"/>
<reference evidence="2 3" key="1">
    <citation type="submission" date="2019-02" db="EMBL/GenBank/DDBJ databases">
        <title>Genomic Encyclopedia of Type Strains, Phase IV (KMG-IV): sequencing the most valuable type-strain genomes for metagenomic binning, comparative biology and taxonomic classification.</title>
        <authorList>
            <person name="Goeker M."/>
        </authorList>
    </citation>
    <scope>NUCLEOTIDE SEQUENCE [LARGE SCALE GENOMIC DNA]</scope>
    <source>
        <strain evidence="2 3">DSM 18116</strain>
    </source>
</reference>
<comment type="caution">
    <text evidence="2">The sequence shown here is derived from an EMBL/GenBank/DDBJ whole genome shotgun (WGS) entry which is preliminary data.</text>
</comment>
<evidence type="ECO:0000313" key="3">
    <source>
        <dbReference type="Proteomes" id="UP000293874"/>
    </source>
</evidence>
<feature type="transmembrane region" description="Helical" evidence="1">
    <location>
        <begin position="52"/>
        <end position="77"/>
    </location>
</feature>
<protein>
    <recommendedName>
        <fullName evidence="4">DoxX-like protein</fullName>
    </recommendedName>
</protein>
<evidence type="ECO:0008006" key="4">
    <source>
        <dbReference type="Google" id="ProtNLM"/>
    </source>
</evidence>
<keyword evidence="1" id="KW-1133">Transmembrane helix</keyword>
<sequence>MNHKIITIFLRLALAAGLLSAVADRFGIWNKEVAVWGNWNAFLEYTQTLNPWLPVAVIPAVGIIATAAEIVFGLGLLIGIKTEIFAKLTGFLLLLFALSMSFSTGIKAPLDFSVFAASGAAFALALLTAKRKEA</sequence>
<dbReference type="AlphaFoldDB" id="A0A4Q7N474"/>
<keyword evidence="3" id="KW-1185">Reference proteome</keyword>
<feature type="transmembrane region" description="Helical" evidence="1">
    <location>
        <begin position="84"/>
        <end position="106"/>
    </location>
</feature>
<keyword evidence="1" id="KW-0812">Transmembrane</keyword>
<keyword evidence="1" id="KW-0472">Membrane</keyword>
<evidence type="ECO:0000313" key="2">
    <source>
        <dbReference type="EMBL" id="RZS75802.1"/>
    </source>
</evidence>
<name>A0A4Q7N474_9BACT</name>
<dbReference type="RefSeq" id="WP_130540144.1">
    <property type="nucleotide sequence ID" value="NZ_CP042431.1"/>
</dbReference>
<organism evidence="2 3">
    <name type="scientific">Pseudobacter ginsenosidimutans</name>
    <dbReference type="NCBI Taxonomy" id="661488"/>
    <lineage>
        <taxon>Bacteria</taxon>
        <taxon>Pseudomonadati</taxon>
        <taxon>Bacteroidota</taxon>
        <taxon>Chitinophagia</taxon>
        <taxon>Chitinophagales</taxon>
        <taxon>Chitinophagaceae</taxon>
        <taxon>Pseudobacter</taxon>
    </lineage>
</organism>
<feature type="transmembrane region" description="Helical" evidence="1">
    <location>
        <begin position="112"/>
        <end position="129"/>
    </location>
</feature>
<proteinExistence type="predicted"/>
<dbReference type="EMBL" id="SGXA01000001">
    <property type="protein sequence ID" value="RZS75802.1"/>
    <property type="molecule type" value="Genomic_DNA"/>
</dbReference>